<proteinExistence type="predicted"/>
<organism evidence="1 2">
    <name type="scientific">Alicyclobacillus fastidiosus</name>
    <dbReference type="NCBI Taxonomy" id="392011"/>
    <lineage>
        <taxon>Bacteria</taxon>
        <taxon>Bacillati</taxon>
        <taxon>Bacillota</taxon>
        <taxon>Bacilli</taxon>
        <taxon>Bacillales</taxon>
        <taxon>Alicyclobacillaceae</taxon>
        <taxon>Alicyclobacillus</taxon>
    </lineage>
</organism>
<keyword evidence="2" id="KW-1185">Reference proteome</keyword>
<evidence type="ECO:0008006" key="3">
    <source>
        <dbReference type="Google" id="ProtNLM"/>
    </source>
</evidence>
<protein>
    <recommendedName>
        <fullName evidence="3">DUF4143 domain-containing protein</fullName>
    </recommendedName>
</protein>
<dbReference type="RefSeq" id="WP_275476022.1">
    <property type="nucleotide sequence ID" value="NZ_CP162940.1"/>
</dbReference>
<dbReference type="EMBL" id="JBDXSU010000016">
    <property type="protein sequence ID" value="MFB5192005.1"/>
    <property type="molecule type" value="Genomic_DNA"/>
</dbReference>
<name>A0ABV5AI99_9BACL</name>
<evidence type="ECO:0000313" key="2">
    <source>
        <dbReference type="Proteomes" id="UP001579974"/>
    </source>
</evidence>
<reference evidence="1 2" key="1">
    <citation type="journal article" date="2024" name="Int. J. Mol. Sci.">
        <title>Exploration of Alicyclobacillus spp. Genome in Search of Antibiotic Resistance.</title>
        <authorList>
            <person name="Bucka-Kolendo J."/>
            <person name="Kiousi D.E."/>
            <person name="Dekowska A."/>
            <person name="Mikolajczuk-Szczyrba A."/>
            <person name="Karadedos D.M."/>
            <person name="Michael P."/>
            <person name="Galanis A."/>
            <person name="Sokolowska B."/>
        </authorList>
    </citation>
    <scope>NUCLEOTIDE SEQUENCE [LARGE SCALE GENOMIC DNA]</scope>
    <source>
        <strain evidence="1 2">KKP 3000</strain>
    </source>
</reference>
<dbReference type="Proteomes" id="UP001579974">
    <property type="component" value="Unassembled WGS sequence"/>
</dbReference>
<accession>A0ABV5AI99</accession>
<gene>
    <name evidence="1" type="ORF">KKP3000_000797</name>
</gene>
<evidence type="ECO:0000313" key="1">
    <source>
        <dbReference type="EMBL" id="MFB5192005.1"/>
    </source>
</evidence>
<sequence length="206" mass="23931">MKTSLYEPFFKFSLAFAAAARIFSTRQLASHPFISGCSQPVTRAQQFLWAHGDTFEKTRGAGDSPWLWRLTTAAKRKYGYTFKSIAGDTQRRAHWLGLGDLWLALTYAGGRPTHWTTEPHAQFDVDFTWNGKRVLAEYQRSELSPKRWKEKWDKRLAWYEAQKFDDEPYVLLIVTTEQSDAAIKAPEGTYVCRDVRDVPRTIQRMR</sequence>
<comment type="caution">
    <text evidence="1">The sequence shown here is derived from an EMBL/GenBank/DDBJ whole genome shotgun (WGS) entry which is preliminary data.</text>
</comment>